<evidence type="ECO:0000256" key="1">
    <source>
        <dbReference type="SAM" id="MobiDB-lite"/>
    </source>
</evidence>
<dbReference type="InterPro" id="IPR001646">
    <property type="entry name" value="5peptide_repeat"/>
</dbReference>
<dbReference type="Gene3D" id="2.160.20.80">
    <property type="entry name" value="E3 ubiquitin-protein ligase SopA"/>
    <property type="match status" value="1"/>
</dbReference>
<keyword evidence="2" id="KW-0812">Transmembrane</keyword>
<accession>A0ABZ1HQX5</accession>
<evidence type="ECO:0000256" key="2">
    <source>
        <dbReference type="SAM" id="Phobius"/>
    </source>
</evidence>
<organism evidence="3 4">
    <name type="scientific">Streptomyces phaeochromogenes</name>
    <dbReference type="NCBI Taxonomy" id="1923"/>
    <lineage>
        <taxon>Bacteria</taxon>
        <taxon>Bacillati</taxon>
        <taxon>Actinomycetota</taxon>
        <taxon>Actinomycetes</taxon>
        <taxon>Kitasatosporales</taxon>
        <taxon>Streptomycetaceae</taxon>
        <taxon>Streptomyces</taxon>
        <taxon>Streptomyces phaeochromogenes group</taxon>
    </lineage>
</organism>
<evidence type="ECO:0000313" key="4">
    <source>
        <dbReference type="Proteomes" id="UP001340816"/>
    </source>
</evidence>
<feature type="transmembrane region" description="Helical" evidence="2">
    <location>
        <begin position="15"/>
        <end position="36"/>
    </location>
</feature>
<dbReference type="PANTHER" id="PTHR14136:SF17">
    <property type="entry name" value="BTB_POZ DOMAIN-CONTAINING PROTEIN KCTD9"/>
    <property type="match status" value="1"/>
</dbReference>
<proteinExistence type="predicted"/>
<gene>
    <name evidence="3" type="ORF">OHB35_51400</name>
</gene>
<evidence type="ECO:0000313" key="3">
    <source>
        <dbReference type="EMBL" id="WSD20985.1"/>
    </source>
</evidence>
<protein>
    <submittedName>
        <fullName evidence="3">Pentapeptide repeat-containing protein</fullName>
    </submittedName>
</protein>
<dbReference type="PANTHER" id="PTHR14136">
    <property type="entry name" value="BTB_POZ DOMAIN-CONTAINING PROTEIN KCTD9"/>
    <property type="match status" value="1"/>
</dbReference>
<dbReference type="EMBL" id="CP109135">
    <property type="protein sequence ID" value="WSD20985.1"/>
    <property type="molecule type" value="Genomic_DNA"/>
</dbReference>
<dbReference type="SUPFAM" id="SSF141571">
    <property type="entry name" value="Pentapeptide repeat-like"/>
    <property type="match status" value="1"/>
</dbReference>
<dbReference type="RefSeq" id="WP_326762550.1">
    <property type="nucleotide sequence ID" value="NZ_CP109135.1"/>
</dbReference>
<feature type="region of interest" description="Disordered" evidence="1">
    <location>
        <begin position="438"/>
        <end position="457"/>
    </location>
</feature>
<sequence length="457" mass="49727">MNPASLVDWIESRDLPATALTVASAVLLADLVWAYLDRAQPNETNEDAVKAHTQRHRTRAIVGGIAGTIALTVLLVWGPWWVEGHHLRDKNHELVSSAGIIITGFRTMLIAIVAGGFTAAGLYFTREKHRLEREQFQHAQDQFAENQKQFETTLRETQARDERQAELTREGQVTGRYVEAIKLLASDKLSERLGAIFALERIMIDSSRDEPTILAVLAAYIRDLNRDEDSPVPADLQAALGALGRRPNSSYAVDLNGADLRSATLDGLNFEKANLRGACLDGASCGRADLAGASFTGASLQKAHMVGADLTAASFTGASMQDVDLAAADLSHATLTADLANANMRFAVLDGARFRRVEANAFRSPSFTAHRARLNGVDLFGTDLRSTKGLDIDDLTRARLYSNTRLPEGFKEDETLKDVIQELSVTDVAFSRIAHEAAERARQRSKSAADDDGGDAT</sequence>
<keyword evidence="2" id="KW-1133">Transmembrane helix</keyword>
<dbReference type="Pfam" id="PF00805">
    <property type="entry name" value="Pentapeptide"/>
    <property type="match status" value="2"/>
</dbReference>
<feature type="transmembrane region" description="Helical" evidence="2">
    <location>
        <begin position="60"/>
        <end position="80"/>
    </location>
</feature>
<name>A0ABZ1HQX5_STRPH</name>
<dbReference type="Proteomes" id="UP001340816">
    <property type="component" value="Chromosome"/>
</dbReference>
<dbReference type="InterPro" id="IPR051082">
    <property type="entry name" value="Pentapeptide-BTB/POZ_domain"/>
</dbReference>
<reference evidence="3 4" key="1">
    <citation type="submission" date="2022-10" db="EMBL/GenBank/DDBJ databases">
        <title>The complete genomes of actinobacterial strains from the NBC collection.</title>
        <authorList>
            <person name="Joergensen T.S."/>
            <person name="Alvarez Arevalo M."/>
            <person name="Sterndorff E.B."/>
            <person name="Faurdal D."/>
            <person name="Vuksanovic O."/>
            <person name="Mourched A.-S."/>
            <person name="Charusanti P."/>
            <person name="Shaw S."/>
            <person name="Blin K."/>
            <person name="Weber T."/>
        </authorList>
    </citation>
    <scope>NUCLEOTIDE SEQUENCE [LARGE SCALE GENOMIC DNA]</scope>
    <source>
        <strain evidence="3 4">NBC 01752</strain>
    </source>
</reference>
<keyword evidence="4" id="KW-1185">Reference proteome</keyword>
<feature type="transmembrane region" description="Helical" evidence="2">
    <location>
        <begin position="100"/>
        <end position="124"/>
    </location>
</feature>
<keyword evidence="2" id="KW-0472">Membrane</keyword>